<dbReference type="PROSITE" id="PS51176">
    <property type="entry name" value="PDH_ADH"/>
    <property type="match status" value="1"/>
</dbReference>
<proteinExistence type="predicted"/>
<sequence length="285" mass="31429">MKVVVIGIGLIGGSMVLDIKALHPDATILGMDTNENHLQEAIDLGVVEKQGTTDDLADADFVIVSVPVDIALVVLPQVLDAVGENTIVFEVGSTKLPICEAVANHPKRRNYIATHPIAGTEFSGPSAAIKGLFQGKTNIICEVEKTTFKLQEKALQLFTALGMRIRYMDPEAHDKHIAYVSHLSHISSFMLGRTVIDKETEEQDIFDMAGSGFESTVRLAKSSPAMWTPIFKQNKEQVVNTLEEYISNLTNFKELLENGDYDAIYNEMQSVNRIKEILNGINIKK</sequence>
<dbReference type="NCBIfam" id="NF006307">
    <property type="entry name" value="PRK08507.1"/>
    <property type="match status" value="1"/>
</dbReference>
<dbReference type="Pfam" id="PF02153">
    <property type="entry name" value="PDH_N"/>
    <property type="match status" value="1"/>
</dbReference>
<keyword evidence="1" id="KW-0560">Oxidoreductase</keyword>
<keyword evidence="4" id="KW-1185">Reference proteome</keyword>
<gene>
    <name evidence="3" type="primary">tyrA</name>
    <name evidence="3" type="ORF">GENT11_08820</name>
</gene>
<dbReference type="Proteomes" id="UP001319865">
    <property type="component" value="Chromosome"/>
</dbReference>
<dbReference type="InterPro" id="IPR003099">
    <property type="entry name" value="Prephen_DH"/>
</dbReference>
<dbReference type="PANTHER" id="PTHR21363:SF0">
    <property type="entry name" value="PREPHENATE DEHYDROGENASE [NADP(+)]"/>
    <property type="match status" value="1"/>
</dbReference>
<name>A0ABM7UXL4_9FLAO</name>
<evidence type="ECO:0000313" key="3">
    <source>
        <dbReference type="EMBL" id="BDB52570.1"/>
    </source>
</evidence>
<dbReference type="InterPro" id="IPR008927">
    <property type="entry name" value="6-PGluconate_DH-like_C_sf"/>
</dbReference>
<dbReference type="SUPFAM" id="SSF48179">
    <property type="entry name" value="6-phosphogluconate dehydrogenase C-terminal domain-like"/>
    <property type="match status" value="1"/>
</dbReference>
<accession>A0ABM7UXL4</accession>
<dbReference type="InterPro" id="IPR036291">
    <property type="entry name" value="NAD(P)-bd_dom_sf"/>
</dbReference>
<dbReference type="InterPro" id="IPR046825">
    <property type="entry name" value="PDH_C"/>
</dbReference>
<dbReference type="PANTHER" id="PTHR21363">
    <property type="entry name" value="PREPHENATE DEHYDROGENASE"/>
    <property type="match status" value="1"/>
</dbReference>
<feature type="domain" description="Prephenate/arogenate dehydrogenase" evidence="2">
    <location>
        <begin position="1"/>
        <end position="285"/>
    </location>
</feature>
<evidence type="ECO:0000259" key="2">
    <source>
        <dbReference type="PROSITE" id="PS51176"/>
    </source>
</evidence>
<dbReference type="Pfam" id="PF20463">
    <property type="entry name" value="PDH_C"/>
    <property type="match status" value="1"/>
</dbReference>
<dbReference type="EMBL" id="AP025183">
    <property type="protein sequence ID" value="BDB52570.1"/>
    <property type="molecule type" value="Genomic_DNA"/>
</dbReference>
<dbReference type="InterPro" id="IPR050812">
    <property type="entry name" value="Preph/Arog_dehydrog"/>
</dbReference>
<reference evidence="3 4" key="1">
    <citation type="journal article" date="2022" name="Int. J. Syst. Evol. Microbiol.">
        <title>Flavobacterium ammonificans sp. nov. and Flavobacterium ammoniigenes sp. nov., ammonifying bacteria isolated from surface river water.</title>
        <authorList>
            <person name="Watanabe K."/>
            <person name="Kitamura T."/>
            <person name="Ogata Y."/>
            <person name="Shindo C."/>
            <person name="Suda W."/>
        </authorList>
    </citation>
    <scope>NUCLEOTIDE SEQUENCE [LARGE SCALE GENOMIC DNA]</scope>
    <source>
        <strain evidence="3 4">GENT11</strain>
    </source>
</reference>
<reference evidence="3 4" key="2">
    <citation type="journal article" date="2022" name="Microorganisms">
        <title>Complete Genome Sequences of Two Flavobacterium ammonificans Strains and a Flavobacterium ammoniigenes Strain of Ammonifying Bacterioplankton Isolated from Surface River Water.</title>
        <authorList>
            <person name="Suda W."/>
            <person name="Ogata Y."/>
            <person name="Shindo C."/>
            <person name="Watanabe K."/>
        </authorList>
    </citation>
    <scope>NUCLEOTIDE SEQUENCE [LARGE SCALE GENOMIC DNA]</scope>
    <source>
        <strain evidence="3 4">GENT11</strain>
    </source>
</reference>
<organism evidence="3 4">
    <name type="scientific">Flavobacterium ammonificans</name>
    <dbReference type="NCBI Taxonomy" id="1751056"/>
    <lineage>
        <taxon>Bacteria</taxon>
        <taxon>Pseudomonadati</taxon>
        <taxon>Bacteroidota</taxon>
        <taxon>Flavobacteriia</taxon>
        <taxon>Flavobacteriales</taxon>
        <taxon>Flavobacteriaceae</taxon>
        <taxon>Flavobacterium</taxon>
    </lineage>
</organism>
<dbReference type="Gene3D" id="3.40.50.720">
    <property type="entry name" value="NAD(P)-binding Rossmann-like Domain"/>
    <property type="match status" value="1"/>
</dbReference>
<dbReference type="InterPro" id="IPR046826">
    <property type="entry name" value="PDH_N"/>
</dbReference>
<dbReference type="RefSeq" id="WP_229331425.1">
    <property type="nucleotide sequence ID" value="NZ_AP025183.1"/>
</dbReference>
<evidence type="ECO:0000256" key="1">
    <source>
        <dbReference type="ARBA" id="ARBA00023002"/>
    </source>
</evidence>
<evidence type="ECO:0000313" key="4">
    <source>
        <dbReference type="Proteomes" id="UP001319865"/>
    </source>
</evidence>
<protein>
    <submittedName>
        <fullName evidence="3">Prephenate dehydrogenase</fullName>
    </submittedName>
</protein>
<dbReference type="Gene3D" id="1.10.3660.10">
    <property type="entry name" value="6-phosphogluconate dehydrogenase C-terminal like domain"/>
    <property type="match status" value="1"/>
</dbReference>
<dbReference type="SUPFAM" id="SSF51735">
    <property type="entry name" value="NAD(P)-binding Rossmann-fold domains"/>
    <property type="match status" value="1"/>
</dbReference>